<dbReference type="KEGG" id="tfo:BFO_0624"/>
<gene>
    <name evidence="1" type="ordered locus">BFO_0624</name>
</gene>
<accession>G8UME1</accession>
<dbReference type="EMBL" id="CP003191">
    <property type="protein sequence ID" value="AEW19887.1"/>
    <property type="molecule type" value="Genomic_DNA"/>
</dbReference>
<name>G8UME1_TANFA</name>
<reference evidence="2" key="1">
    <citation type="submission" date="2011-12" db="EMBL/GenBank/DDBJ databases">
        <title>Complete sequence of Tannerella forsythia ATCC 43037.</title>
        <authorList>
            <person name="Dewhirst F."/>
            <person name="Tanner A."/>
            <person name="Izard J."/>
            <person name="Brinkac L."/>
            <person name="Durkin A.S."/>
            <person name="Hostetler J."/>
            <person name="Shetty J."/>
            <person name="Torralba M."/>
            <person name="Gill S."/>
            <person name="Nelson K."/>
        </authorList>
    </citation>
    <scope>NUCLEOTIDE SEQUENCE [LARGE SCALE GENOMIC DNA]</scope>
    <source>
        <strain evidence="2">ATCC 43037 / JCM 10827 / CCUG 33226 / KCTC 5666 / FDC 338</strain>
    </source>
</reference>
<dbReference type="Proteomes" id="UP000005436">
    <property type="component" value="Chromosome"/>
</dbReference>
<proteinExistence type="predicted"/>
<organism evidence="1 2">
    <name type="scientific">Tannerella forsythia (strain ATCC 43037 / JCM 10827 / CCUG 21028 A / KCTC 5666 / FDC 338)</name>
    <name type="common">Bacteroides forsythus</name>
    <dbReference type="NCBI Taxonomy" id="203275"/>
    <lineage>
        <taxon>Bacteria</taxon>
        <taxon>Pseudomonadati</taxon>
        <taxon>Bacteroidota</taxon>
        <taxon>Bacteroidia</taxon>
        <taxon>Bacteroidales</taxon>
        <taxon>Tannerellaceae</taxon>
        <taxon>Tannerella</taxon>
    </lineage>
</organism>
<evidence type="ECO:0000313" key="1">
    <source>
        <dbReference type="EMBL" id="AEW19887.1"/>
    </source>
</evidence>
<keyword evidence="2" id="KW-1185">Reference proteome</keyword>
<dbReference type="STRING" id="203275.BFO_0624"/>
<sequence length="37" mass="4398">MRSFGIVEDKIKETDFFLSKLEESTRNQDVFLAQDFI</sequence>
<dbReference type="AlphaFoldDB" id="G8UME1"/>
<protein>
    <submittedName>
        <fullName evidence="1">Uncharacterized protein</fullName>
    </submittedName>
</protein>
<dbReference type="HOGENOM" id="CLU_3349667_0_0_10"/>
<evidence type="ECO:0000313" key="2">
    <source>
        <dbReference type="Proteomes" id="UP000005436"/>
    </source>
</evidence>